<proteinExistence type="predicted"/>
<comment type="caution">
    <text evidence="2">The sequence shown here is derived from an EMBL/GenBank/DDBJ whole genome shotgun (WGS) entry which is preliminary data.</text>
</comment>
<feature type="transmembrane region" description="Helical" evidence="1">
    <location>
        <begin position="57"/>
        <end position="78"/>
    </location>
</feature>
<keyword evidence="1" id="KW-0472">Membrane</keyword>
<keyword evidence="1" id="KW-1133">Transmembrane helix</keyword>
<feature type="transmembrane region" description="Helical" evidence="1">
    <location>
        <begin position="90"/>
        <end position="113"/>
    </location>
</feature>
<protein>
    <submittedName>
        <fullName evidence="2">Unnamed protein product</fullName>
    </submittedName>
</protein>
<keyword evidence="1" id="KW-0812">Transmembrane</keyword>
<evidence type="ECO:0000313" key="2">
    <source>
        <dbReference type="EMBL" id="GME79314.1"/>
    </source>
</evidence>
<accession>A0A9W6WKW6</accession>
<name>A0A9W6WKW6_CANBO</name>
<dbReference type="Proteomes" id="UP001165120">
    <property type="component" value="Unassembled WGS sequence"/>
</dbReference>
<evidence type="ECO:0000256" key="1">
    <source>
        <dbReference type="SAM" id="Phobius"/>
    </source>
</evidence>
<organism evidence="2 3">
    <name type="scientific">Candida boidinii</name>
    <name type="common">Yeast</name>
    <dbReference type="NCBI Taxonomy" id="5477"/>
    <lineage>
        <taxon>Eukaryota</taxon>
        <taxon>Fungi</taxon>
        <taxon>Dikarya</taxon>
        <taxon>Ascomycota</taxon>
        <taxon>Saccharomycotina</taxon>
        <taxon>Pichiomycetes</taxon>
        <taxon>Pichiales</taxon>
        <taxon>Pichiaceae</taxon>
        <taxon>Ogataea</taxon>
        <taxon>Ogataea/Candida clade</taxon>
    </lineage>
</organism>
<sequence length="149" mass="16706">MSNEDIFDVDRNAEEATTTSNTLGNNEDVPPPPVNSLSCLKKTLSTVREFKKNHSGLSLSLAVVWLLFNIVVAIIALVKGCQEWNNNRELSLSAFLCLFVATSMSVFFGCYCYKRRARIWNLFGYQIDDNNHHNTTAADNNRAREAGTL</sequence>
<evidence type="ECO:0000313" key="3">
    <source>
        <dbReference type="Proteomes" id="UP001165120"/>
    </source>
</evidence>
<dbReference type="AlphaFoldDB" id="A0A9W6WKW6"/>
<dbReference type="EMBL" id="BSXN01003463">
    <property type="protein sequence ID" value="GME79314.1"/>
    <property type="molecule type" value="Genomic_DNA"/>
</dbReference>
<reference evidence="2" key="1">
    <citation type="submission" date="2023-04" db="EMBL/GenBank/DDBJ databases">
        <title>Candida boidinii NBRC 10035.</title>
        <authorList>
            <person name="Ichikawa N."/>
            <person name="Sato H."/>
            <person name="Tonouchi N."/>
        </authorList>
    </citation>
    <scope>NUCLEOTIDE SEQUENCE</scope>
    <source>
        <strain evidence="2">NBRC 10035</strain>
    </source>
</reference>
<gene>
    <name evidence="2" type="ORF">Cboi02_000608500</name>
</gene>
<keyword evidence="3" id="KW-1185">Reference proteome</keyword>